<comment type="caution">
    <text evidence="1">The sequence shown here is derived from an EMBL/GenBank/DDBJ whole genome shotgun (WGS) entry which is preliminary data.</text>
</comment>
<sequence length="93" mass="10485">MEIPKNIKVVYTFPEDEPGMRADSVGVHGAGKHTKNIHDNKVEILLENVNFNKIGSPADWTNGRQAVGANIRLARERYLSIRIFPLRSTTIRT</sequence>
<organism evidence="1 2">
    <name type="scientific">Suipraeoptans intestinalis</name>
    <dbReference type="NCBI Taxonomy" id="2606628"/>
    <lineage>
        <taxon>Bacteria</taxon>
        <taxon>Bacillati</taxon>
        <taxon>Bacillota</taxon>
        <taxon>Clostridia</taxon>
        <taxon>Lachnospirales</taxon>
        <taxon>Lachnospiraceae</taxon>
        <taxon>Suipraeoptans</taxon>
    </lineage>
</organism>
<dbReference type="RefSeq" id="WP_154475263.1">
    <property type="nucleotide sequence ID" value="NZ_VULY01000008.1"/>
</dbReference>
<proteinExistence type="predicted"/>
<evidence type="ECO:0000313" key="1">
    <source>
        <dbReference type="EMBL" id="MSR92788.1"/>
    </source>
</evidence>
<dbReference type="Proteomes" id="UP000434409">
    <property type="component" value="Unassembled WGS sequence"/>
</dbReference>
<keyword evidence="2" id="KW-1185">Reference proteome</keyword>
<dbReference type="EMBL" id="VULY01000008">
    <property type="protein sequence ID" value="MSR92788.1"/>
    <property type="molecule type" value="Genomic_DNA"/>
</dbReference>
<name>A0A6N7UR16_9FIRM</name>
<accession>A0A6N7UR16</accession>
<evidence type="ECO:0000313" key="2">
    <source>
        <dbReference type="Proteomes" id="UP000434409"/>
    </source>
</evidence>
<dbReference type="AlphaFoldDB" id="A0A6N7UR16"/>
<protein>
    <submittedName>
        <fullName evidence="1">Uncharacterized protein</fullName>
    </submittedName>
</protein>
<reference evidence="1 2" key="1">
    <citation type="submission" date="2019-08" db="EMBL/GenBank/DDBJ databases">
        <title>In-depth cultivation of the pig gut microbiome towards novel bacterial diversity and tailored functional studies.</title>
        <authorList>
            <person name="Wylensek D."/>
            <person name="Hitch T.C.A."/>
            <person name="Clavel T."/>
        </authorList>
    </citation>
    <scope>NUCLEOTIDE SEQUENCE [LARGE SCALE GENOMIC DNA]</scope>
    <source>
        <strain evidence="1 2">68-1-5</strain>
    </source>
</reference>
<gene>
    <name evidence="1" type="ORF">FYJ34_00285</name>
</gene>